<dbReference type="EMBL" id="BIXY01000020">
    <property type="protein sequence ID" value="GCF08262.1"/>
    <property type="molecule type" value="Genomic_DNA"/>
</dbReference>
<evidence type="ECO:0000313" key="1">
    <source>
        <dbReference type="EMBL" id="GCF08262.1"/>
    </source>
</evidence>
<dbReference type="Proteomes" id="UP000322530">
    <property type="component" value="Unassembled WGS sequence"/>
</dbReference>
<name>A0A5A5TA19_9CHLR</name>
<sequence length="53" mass="5725">MKLQGFGVIPLAAEWSETATIDLLESARPQASFTTVAAFISWIKQNVEPSTTA</sequence>
<proteinExistence type="predicted"/>
<protein>
    <submittedName>
        <fullName evidence="1">Uncharacterized protein</fullName>
    </submittedName>
</protein>
<gene>
    <name evidence="1" type="ORF">KDI_18260</name>
</gene>
<evidence type="ECO:0000313" key="2">
    <source>
        <dbReference type="Proteomes" id="UP000322530"/>
    </source>
</evidence>
<comment type="caution">
    <text evidence="1">The sequence shown here is derived from an EMBL/GenBank/DDBJ whole genome shotgun (WGS) entry which is preliminary data.</text>
</comment>
<dbReference type="RefSeq" id="WP_172631981.1">
    <property type="nucleotide sequence ID" value="NZ_BIXY01000020.1"/>
</dbReference>
<organism evidence="1 2">
    <name type="scientific">Dictyobacter arantiisoli</name>
    <dbReference type="NCBI Taxonomy" id="2014874"/>
    <lineage>
        <taxon>Bacteria</taxon>
        <taxon>Bacillati</taxon>
        <taxon>Chloroflexota</taxon>
        <taxon>Ktedonobacteria</taxon>
        <taxon>Ktedonobacterales</taxon>
        <taxon>Dictyobacteraceae</taxon>
        <taxon>Dictyobacter</taxon>
    </lineage>
</organism>
<accession>A0A5A5TA19</accession>
<dbReference type="AlphaFoldDB" id="A0A5A5TA19"/>
<keyword evidence="2" id="KW-1185">Reference proteome</keyword>
<reference evidence="1 2" key="1">
    <citation type="submission" date="2019-01" db="EMBL/GenBank/DDBJ databases">
        <title>Draft genome sequence of Dictyobacter sp. Uno17.</title>
        <authorList>
            <person name="Wang C.M."/>
            <person name="Zheng Y."/>
            <person name="Sakai Y."/>
            <person name="Abe K."/>
            <person name="Yokota A."/>
            <person name="Yabe S."/>
        </authorList>
    </citation>
    <scope>NUCLEOTIDE SEQUENCE [LARGE SCALE GENOMIC DNA]</scope>
    <source>
        <strain evidence="1 2">Uno17</strain>
    </source>
</reference>